<dbReference type="InterPro" id="IPR013751">
    <property type="entry name" value="ACP_syn_III_N"/>
</dbReference>
<feature type="domain" description="Beta-ketoacyl-[acyl-carrier-protein] synthase III C-terminal" evidence="3">
    <location>
        <begin position="236"/>
        <end position="319"/>
    </location>
</feature>
<dbReference type="GO" id="GO:0044550">
    <property type="term" value="P:secondary metabolite biosynthetic process"/>
    <property type="evidence" value="ECO:0007669"/>
    <property type="project" value="TreeGrafter"/>
</dbReference>
<accession>A0AAJ3TMT4</accession>
<keyword evidence="2" id="KW-0012">Acyltransferase</keyword>
<dbReference type="Pfam" id="PF08545">
    <property type="entry name" value="ACP_syn_III"/>
    <property type="match status" value="1"/>
</dbReference>
<dbReference type="InterPro" id="IPR016039">
    <property type="entry name" value="Thiolase-like"/>
</dbReference>
<dbReference type="EMBL" id="MAIC01000016">
    <property type="protein sequence ID" value="OPB73434.1"/>
    <property type="molecule type" value="Genomic_DNA"/>
</dbReference>
<dbReference type="CDD" id="cd00830">
    <property type="entry name" value="KAS_III"/>
    <property type="match status" value="1"/>
</dbReference>
<evidence type="ECO:0000259" key="3">
    <source>
        <dbReference type="Pfam" id="PF08541"/>
    </source>
</evidence>
<evidence type="ECO:0000313" key="6">
    <source>
        <dbReference type="Proteomes" id="UP000190816"/>
    </source>
</evidence>
<comment type="caution">
    <text evidence="5">The sequence shown here is derived from an EMBL/GenBank/DDBJ whole genome shotgun (WGS) entry which is preliminary data.</text>
</comment>
<gene>
    <name evidence="5" type="ORF">BAY32_10295</name>
</gene>
<evidence type="ECO:0000313" key="5">
    <source>
        <dbReference type="EMBL" id="OPB73434.1"/>
    </source>
</evidence>
<reference evidence="5 6" key="1">
    <citation type="submission" date="2016-06" db="EMBL/GenBank/DDBJ databases">
        <authorList>
            <person name="Nicholson A.C."/>
        </authorList>
    </citation>
    <scope>NUCLEOTIDE SEQUENCE [LARGE SCALE GENOMIC DNA]</scope>
    <source>
        <strain evidence="5 6">G4123</strain>
    </source>
</reference>
<name>A0AAJ3TMT4_9FLAO</name>
<dbReference type="SUPFAM" id="SSF53901">
    <property type="entry name" value="Thiolase-like"/>
    <property type="match status" value="1"/>
</dbReference>
<evidence type="ECO:0000259" key="4">
    <source>
        <dbReference type="Pfam" id="PF08545"/>
    </source>
</evidence>
<dbReference type="GO" id="GO:0006633">
    <property type="term" value="P:fatty acid biosynthetic process"/>
    <property type="evidence" value="ECO:0007669"/>
    <property type="project" value="InterPro"/>
</dbReference>
<protein>
    <submittedName>
        <fullName evidence="5">3-oxoacyl-ACP synthase</fullName>
    </submittedName>
</protein>
<organism evidence="5 6">
    <name type="scientific">Elizabethkingia ursingii</name>
    <dbReference type="NCBI Taxonomy" id="1756150"/>
    <lineage>
        <taxon>Bacteria</taxon>
        <taxon>Pseudomonadati</taxon>
        <taxon>Bacteroidota</taxon>
        <taxon>Flavobacteriia</taxon>
        <taxon>Flavobacteriales</taxon>
        <taxon>Weeksellaceae</taxon>
        <taxon>Elizabethkingia</taxon>
    </lineage>
</organism>
<dbReference type="Gene3D" id="3.40.47.10">
    <property type="match status" value="1"/>
</dbReference>
<dbReference type="Proteomes" id="UP000190816">
    <property type="component" value="Unassembled WGS sequence"/>
</dbReference>
<dbReference type="NCBIfam" id="NF006829">
    <property type="entry name" value="PRK09352.1"/>
    <property type="match status" value="1"/>
</dbReference>
<dbReference type="RefSeq" id="WP_078402745.1">
    <property type="nucleotide sequence ID" value="NZ_CP016377.1"/>
</dbReference>
<dbReference type="GO" id="GO:0004315">
    <property type="term" value="F:3-oxoacyl-[acyl-carrier-protein] synthase activity"/>
    <property type="evidence" value="ECO:0007669"/>
    <property type="project" value="InterPro"/>
</dbReference>
<proteinExistence type="predicted"/>
<dbReference type="Pfam" id="PF08541">
    <property type="entry name" value="ACP_syn_III_C"/>
    <property type="match status" value="1"/>
</dbReference>
<dbReference type="InterPro" id="IPR013747">
    <property type="entry name" value="ACP_syn_III_C"/>
</dbReference>
<sequence>MNSFIKSISTYLPSIKVTNEDIAQKFPEWDSDKIFSKIGVKNRNIVDDNETVIDMAVKSIENLVNETNLDLSIIDYLILCTQSPDFKLPTAACIVQNRIGLSKNCAAIDINQGCSGYIYGLSLADALISSGNFKNILLVTSETYSKSIHETDKGNISLFGDAATATLISTEGKYRIGKFNLGTDGSGWENLIIKNGGSKYINDNNLNNMDNYLYMNGSAIFDFTSKNIPPLVNDNLEKNLIHKEDVNLFVFHQANTFMLSFLRKRIGIDENRFLINMENYGNTVSSSIPLAFKDSFSNDLEKVMFVGFGVGYSWGAVTLFKN</sequence>
<evidence type="ECO:0000256" key="1">
    <source>
        <dbReference type="ARBA" id="ARBA00022679"/>
    </source>
</evidence>
<dbReference type="AlphaFoldDB" id="A0AAJ3TMT4"/>
<dbReference type="KEGG" id="ego:BBD34_05925"/>
<dbReference type="PANTHER" id="PTHR34069">
    <property type="entry name" value="3-OXOACYL-[ACYL-CARRIER-PROTEIN] SYNTHASE 3"/>
    <property type="match status" value="1"/>
</dbReference>
<dbReference type="PANTHER" id="PTHR34069:SF2">
    <property type="entry name" value="BETA-KETOACYL-[ACYL-CARRIER-PROTEIN] SYNTHASE III"/>
    <property type="match status" value="1"/>
</dbReference>
<keyword evidence="1" id="KW-0808">Transferase</keyword>
<feature type="domain" description="Beta-ketoacyl-[acyl-carrier-protein] synthase III N-terminal" evidence="4">
    <location>
        <begin position="108"/>
        <end position="185"/>
    </location>
</feature>
<evidence type="ECO:0000256" key="2">
    <source>
        <dbReference type="ARBA" id="ARBA00023315"/>
    </source>
</evidence>